<dbReference type="Proteomes" id="UP000256964">
    <property type="component" value="Unassembled WGS sequence"/>
</dbReference>
<dbReference type="EMBL" id="KZ857397">
    <property type="protein sequence ID" value="RDX50805.1"/>
    <property type="molecule type" value="Genomic_DNA"/>
</dbReference>
<sequence>MKLNAGSPFQPVMHTGTGADGTTAGRPQRRMEVHGATIPTIVRMQEAQCLATRKALQLRRTDRQDSLQSRRSPRRRNGGLQAKATSGISLRMMSRCLRTYMRLFGTIHGRTTVQPGRLLSVRPRWTHLRQLSMYSYSRTLAAYPRQHTSRSLVTSHTSACSVAITWLAAPQARPAMSLWLAMPRMSRINSRTHMLEASLPNHIPLHSAQR</sequence>
<protein>
    <submittedName>
        <fullName evidence="2">Uncharacterized protein</fullName>
    </submittedName>
</protein>
<evidence type="ECO:0000256" key="1">
    <source>
        <dbReference type="SAM" id="MobiDB-lite"/>
    </source>
</evidence>
<evidence type="ECO:0000313" key="2">
    <source>
        <dbReference type="EMBL" id="RDX50805.1"/>
    </source>
</evidence>
<dbReference type="AlphaFoldDB" id="A0A371DE16"/>
<gene>
    <name evidence="2" type="ORF">OH76DRAFT_362800</name>
</gene>
<keyword evidence="3" id="KW-1185">Reference proteome</keyword>
<evidence type="ECO:0000313" key="3">
    <source>
        <dbReference type="Proteomes" id="UP000256964"/>
    </source>
</evidence>
<organism evidence="2 3">
    <name type="scientific">Lentinus brumalis</name>
    <dbReference type="NCBI Taxonomy" id="2498619"/>
    <lineage>
        <taxon>Eukaryota</taxon>
        <taxon>Fungi</taxon>
        <taxon>Dikarya</taxon>
        <taxon>Basidiomycota</taxon>
        <taxon>Agaricomycotina</taxon>
        <taxon>Agaricomycetes</taxon>
        <taxon>Polyporales</taxon>
        <taxon>Polyporaceae</taxon>
        <taxon>Lentinus</taxon>
    </lineage>
</organism>
<feature type="region of interest" description="Disordered" evidence="1">
    <location>
        <begin position="1"/>
        <end position="27"/>
    </location>
</feature>
<feature type="compositionally biased region" description="Low complexity" evidence="1">
    <location>
        <begin position="15"/>
        <end position="25"/>
    </location>
</feature>
<proteinExistence type="predicted"/>
<feature type="region of interest" description="Disordered" evidence="1">
    <location>
        <begin position="55"/>
        <end position="84"/>
    </location>
</feature>
<accession>A0A371DE16</accession>
<name>A0A371DE16_9APHY</name>
<reference evidence="2 3" key="1">
    <citation type="journal article" date="2018" name="Biotechnol. Biofuels">
        <title>Integrative visual omics of the white-rot fungus Polyporus brumalis exposes the biotechnological potential of its oxidative enzymes for delignifying raw plant biomass.</title>
        <authorList>
            <person name="Miyauchi S."/>
            <person name="Rancon A."/>
            <person name="Drula E."/>
            <person name="Hage H."/>
            <person name="Chaduli D."/>
            <person name="Favel A."/>
            <person name="Grisel S."/>
            <person name="Henrissat B."/>
            <person name="Herpoel-Gimbert I."/>
            <person name="Ruiz-Duenas F.J."/>
            <person name="Chevret D."/>
            <person name="Hainaut M."/>
            <person name="Lin J."/>
            <person name="Wang M."/>
            <person name="Pangilinan J."/>
            <person name="Lipzen A."/>
            <person name="Lesage-Meessen L."/>
            <person name="Navarro D."/>
            <person name="Riley R."/>
            <person name="Grigoriev I.V."/>
            <person name="Zhou S."/>
            <person name="Raouche S."/>
            <person name="Rosso M.N."/>
        </authorList>
    </citation>
    <scope>NUCLEOTIDE SEQUENCE [LARGE SCALE GENOMIC DNA]</scope>
    <source>
        <strain evidence="2 3">BRFM 1820</strain>
    </source>
</reference>